<evidence type="ECO:0000313" key="4">
    <source>
        <dbReference type="EMBL" id="CAA9372809.1"/>
    </source>
</evidence>
<dbReference type="SMART" id="SM01008">
    <property type="entry name" value="Ald_Xan_dh_C"/>
    <property type="match status" value="1"/>
</dbReference>
<dbReference type="Pfam" id="PF01315">
    <property type="entry name" value="Ald_Xan_dh_C"/>
    <property type="match status" value="1"/>
</dbReference>
<dbReference type="InterPro" id="IPR016208">
    <property type="entry name" value="Ald_Oxase/xanthine_DH-like"/>
</dbReference>
<evidence type="ECO:0000256" key="2">
    <source>
        <dbReference type="ARBA" id="ARBA00023002"/>
    </source>
</evidence>
<dbReference type="Gene3D" id="3.90.1170.50">
    <property type="entry name" value="Aldehyde oxidase/xanthine dehydrogenase, a/b hammerhead"/>
    <property type="match status" value="1"/>
</dbReference>
<proteinExistence type="predicted"/>
<dbReference type="InterPro" id="IPR000674">
    <property type="entry name" value="Ald_Oxase/Xan_DH_a/b"/>
</dbReference>
<feature type="domain" description="Aldehyde oxidase/xanthine dehydrogenase a/b hammerhead" evidence="3">
    <location>
        <begin position="16"/>
        <end position="131"/>
    </location>
</feature>
<dbReference type="InterPro" id="IPR037165">
    <property type="entry name" value="AldOxase/xan_DH_Mopterin-bd_sf"/>
</dbReference>
<dbReference type="Pfam" id="PF20256">
    <property type="entry name" value="MoCoBD_2"/>
    <property type="match status" value="1"/>
</dbReference>
<dbReference type="NCBIfam" id="NF040766">
    <property type="entry name" value="CODH_aero_grp5"/>
    <property type="match status" value="1"/>
</dbReference>
<dbReference type="GO" id="GO:0005506">
    <property type="term" value="F:iron ion binding"/>
    <property type="evidence" value="ECO:0007669"/>
    <property type="project" value="InterPro"/>
</dbReference>
<evidence type="ECO:0000259" key="3">
    <source>
        <dbReference type="SMART" id="SM01008"/>
    </source>
</evidence>
<gene>
    <name evidence="4" type="ORF">AVDCRST_MAG47-1395</name>
</gene>
<dbReference type="SUPFAM" id="SSF54665">
    <property type="entry name" value="CO dehydrogenase molybdoprotein N-domain-like"/>
    <property type="match status" value="1"/>
</dbReference>
<dbReference type="EMBL" id="CADCUK010000100">
    <property type="protein sequence ID" value="CAA9372809.1"/>
    <property type="molecule type" value="Genomic_DNA"/>
</dbReference>
<dbReference type="GO" id="GO:0016491">
    <property type="term" value="F:oxidoreductase activity"/>
    <property type="evidence" value="ECO:0007669"/>
    <property type="project" value="UniProtKB-KW"/>
</dbReference>
<dbReference type="SUPFAM" id="SSF56003">
    <property type="entry name" value="Molybdenum cofactor-binding domain"/>
    <property type="match status" value="1"/>
</dbReference>
<dbReference type="InterPro" id="IPR036856">
    <property type="entry name" value="Ald_Oxase/Xan_DH_a/b_sf"/>
</dbReference>
<accession>A0A6J4N330</accession>
<organism evidence="4">
    <name type="scientific">uncultured Nocardioidaceae bacterium</name>
    <dbReference type="NCBI Taxonomy" id="253824"/>
    <lineage>
        <taxon>Bacteria</taxon>
        <taxon>Bacillati</taxon>
        <taxon>Actinomycetota</taxon>
        <taxon>Actinomycetes</taxon>
        <taxon>Propionibacteriales</taxon>
        <taxon>Nocardioidaceae</taxon>
        <taxon>environmental samples</taxon>
    </lineage>
</organism>
<protein>
    <submittedName>
        <fullName evidence="4">Carbon monoxide dehydrogenase large chain parolog without usual motifs</fullName>
    </submittedName>
</protein>
<dbReference type="Pfam" id="PF02738">
    <property type="entry name" value="MoCoBD_1"/>
    <property type="match status" value="1"/>
</dbReference>
<name>A0A6J4N330_9ACTN</name>
<dbReference type="InterPro" id="IPR046867">
    <property type="entry name" value="AldOxase/xan_DH_MoCoBD2"/>
</dbReference>
<sequence>MIGEKVQRVEDERLLRGQGRYVDDLVPGALEVAVLRSPHAHARIVELDLDPVLDVEGVVAVYTYDDLSGPMAEPLPLLIPHPALTQGRTQYALAKDEVNYVGEAVAFVVAESRYVAEDALALIRVTYEVLPPVVGVDAARRADRLVHDDVPGNVAARMEQSVGDAAAAIEAAPHRLSLDLTVERSASMPMEGRGTVARWDPDTKRLHVWSSTQTSTGLRAAVAAKLGLDLVQVDVITPDVGGGFGVKIMHPWPEELLVPMAAMALGRPVKFTEDRREHFISSAHERGQVQHVDVGFDDEGRLLGLSVQFWHDNGAYTPYGLIVPIITSTQLLGPYKPRAYSVVFESLYTNTVIVTPYRGAGRPQGVYAMERTMDAIAAYLGKDRTEVRATNFIQPDEFPYDQGLTFQDGRPLIYDSGDYPASLEKLKALVGWDEFESFRQEARASGRRVGIGLACYVEGTGVGPYEGAHIHVETSGKVKVAIGLTSQGQGHQTAFAQVVADELGVPFEDVEVTTGDTRRMPYAVGTFASRAAVMSGSAVALAARQTRAKALRIAAEALEVSEEDLEIVDGQVQVKGAPATKVALGTIAVLSNPLRYAFDEASKLATQFTVGDTSKPPIADDEEPGLEGKDFYSPERSTFASGMHAVIVETDPDTCEIKVLKYAVVHDCGNLINPLIVEGQIHGGVAQGIGGALYERMAYDEHGQLQNASFMDFLMPYSTEMPATIDIDHLETPSPLNPLGLKGAGEAGVIPSAAVFASAIEDAEGFPIHAMPISPSELYDLRLQHGHEEPS</sequence>
<keyword evidence="2" id="KW-0560">Oxidoreductase</keyword>
<keyword evidence="1" id="KW-0500">Molybdenum</keyword>
<dbReference type="Gene3D" id="3.30.365.10">
    <property type="entry name" value="Aldehyde oxidase/xanthine dehydrogenase, molybdopterin binding domain"/>
    <property type="match status" value="4"/>
</dbReference>
<dbReference type="PANTHER" id="PTHR11908">
    <property type="entry name" value="XANTHINE DEHYDROGENASE"/>
    <property type="match status" value="1"/>
</dbReference>
<evidence type="ECO:0000256" key="1">
    <source>
        <dbReference type="ARBA" id="ARBA00022505"/>
    </source>
</evidence>
<dbReference type="PANTHER" id="PTHR11908:SF132">
    <property type="entry name" value="ALDEHYDE OXIDASE 1-RELATED"/>
    <property type="match status" value="1"/>
</dbReference>
<reference evidence="4" key="1">
    <citation type="submission" date="2020-02" db="EMBL/GenBank/DDBJ databases">
        <authorList>
            <person name="Meier V. D."/>
        </authorList>
    </citation>
    <scope>NUCLEOTIDE SEQUENCE</scope>
    <source>
        <strain evidence="4">AVDCRST_MAG47</strain>
    </source>
</reference>
<dbReference type="InterPro" id="IPR008274">
    <property type="entry name" value="AldOxase/xan_DH_MoCoBD1"/>
</dbReference>
<dbReference type="AlphaFoldDB" id="A0A6J4N330"/>